<organism evidence="3 4">
    <name type="scientific">Paramecium primaurelia</name>
    <dbReference type="NCBI Taxonomy" id="5886"/>
    <lineage>
        <taxon>Eukaryota</taxon>
        <taxon>Sar</taxon>
        <taxon>Alveolata</taxon>
        <taxon>Ciliophora</taxon>
        <taxon>Intramacronucleata</taxon>
        <taxon>Oligohymenophorea</taxon>
        <taxon>Peniculida</taxon>
        <taxon>Parameciidae</taxon>
        <taxon>Paramecium</taxon>
    </lineage>
</organism>
<dbReference type="Proteomes" id="UP000688137">
    <property type="component" value="Unassembled WGS sequence"/>
</dbReference>
<sequence length="286" mass="33967">MDEKLHELFQKTLIQNSNLNIQKIVQGQVRLIQQNTQPLGQKNETISIKDVQKKLEAIEKNLMIQDSARKRRTSRYHSKKCSVKMSTQNKSNSPSPYQLDFEDAQDYYVDILSKENVRLQERLEQLKQQNDVDNSEDLNRERENLQKMKQEYQSKDNELKILNNKLDLLEIDLNKKHSQLLLQSKKLEAQQQNLQKNEQQIKEKRDCIDTLQQQINLNISQIISLNKIELQQKLPQKLGVQLDVIEQLMLSTFKERQVAQQEYLCLRQLKNVIKDQQKEYLKKIQI</sequence>
<evidence type="ECO:0000313" key="3">
    <source>
        <dbReference type="EMBL" id="CAD8109682.1"/>
    </source>
</evidence>
<feature type="compositionally biased region" description="Polar residues" evidence="2">
    <location>
        <begin position="84"/>
        <end position="96"/>
    </location>
</feature>
<evidence type="ECO:0000313" key="4">
    <source>
        <dbReference type="Proteomes" id="UP000688137"/>
    </source>
</evidence>
<comment type="caution">
    <text evidence="3">The sequence shown here is derived from an EMBL/GenBank/DDBJ whole genome shotgun (WGS) entry which is preliminary data.</text>
</comment>
<dbReference type="AlphaFoldDB" id="A0A8S1Q284"/>
<evidence type="ECO:0000256" key="2">
    <source>
        <dbReference type="SAM" id="MobiDB-lite"/>
    </source>
</evidence>
<keyword evidence="4" id="KW-1185">Reference proteome</keyword>
<keyword evidence="1" id="KW-0175">Coiled coil</keyword>
<protein>
    <submittedName>
        <fullName evidence="3">Uncharacterized protein</fullName>
    </submittedName>
</protein>
<gene>
    <name evidence="3" type="ORF">PPRIM_AZ9-3.1.T1410109</name>
</gene>
<feature type="coiled-coil region" evidence="1">
    <location>
        <begin position="109"/>
        <end position="214"/>
    </location>
</feature>
<proteinExistence type="predicted"/>
<evidence type="ECO:0000256" key="1">
    <source>
        <dbReference type="SAM" id="Coils"/>
    </source>
</evidence>
<feature type="region of interest" description="Disordered" evidence="2">
    <location>
        <begin position="68"/>
        <end position="97"/>
    </location>
</feature>
<feature type="coiled-coil region" evidence="1">
    <location>
        <begin position="41"/>
        <end position="68"/>
    </location>
</feature>
<name>A0A8S1Q284_PARPR</name>
<accession>A0A8S1Q284</accession>
<dbReference type="EMBL" id="CAJJDM010000145">
    <property type="protein sequence ID" value="CAD8109682.1"/>
    <property type="molecule type" value="Genomic_DNA"/>
</dbReference>
<feature type="compositionally biased region" description="Basic residues" evidence="2">
    <location>
        <begin position="69"/>
        <end position="82"/>
    </location>
</feature>
<dbReference type="OMA" id="PYQLDIE"/>
<reference evidence="3" key="1">
    <citation type="submission" date="2021-01" db="EMBL/GenBank/DDBJ databases">
        <authorList>
            <consortium name="Genoscope - CEA"/>
            <person name="William W."/>
        </authorList>
    </citation>
    <scope>NUCLEOTIDE SEQUENCE</scope>
</reference>